<gene>
    <name evidence="4" type="ORF">MNBD_GAMMA06-1363</name>
</gene>
<keyword evidence="3" id="KW-0812">Transmembrane</keyword>
<protein>
    <submittedName>
        <fullName evidence="4">Type IV pilus biogenesis protein PilN</fullName>
    </submittedName>
</protein>
<reference evidence="4" key="1">
    <citation type="submission" date="2018-06" db="EMBL/GenBank/DDBJ databases">
        <authorList>
            <person name="Zhirakovskaya E."/>
        </authorList>
    </citation>
    <scope>NUCLEOTIDE SEQUENCE</scope>
</reference>
<keyword evidence="3" id="KW-1133">Transmembrane helix</keyword>
<feature type="region of interest" description="Disordered" evidence="2">
    <location>
        <begin position="169"/>
        <end position="192"/>
    </location>
</feature>
<dbReference type="InterPro" id="IPR052534">
    <property type="entry name" value="Extracell_DNA_Util/SecSys_Comp"/>
</dbReference>
<feature type="compositionally biased region" description="Basic and acidic residues" evidence="2">
    <location>
        <begin position="181"/>
        <end position="192"/>
    </location>
</feature>
<dbReference type="PANTHER" id="PTHR40278:SF2">
    <property type="entry name" value="TYPE IV PILUS INNER MEMBRANE COMPONENT PILN"/>
    <property type="match status" value="1"/>
</dbReference>
<name>A0A3B0WN50_9ZZZZ</name>
<dbReference type="InterPro" id="IPR007813">
    <property type="entry name" value="PilN"/>
</dbReference>
<dbReference type="EMBL" id="UOFD01000039">
    <property type="protein sequence ID" value="VAW52067.1"/>
    <property type="molecule type" value="Genomic_DNA"/>
</dbReference>
<feature type="compositionally biased region" description="Polar residues" evidence="2">
    <location>
        <begin position="169"/>
        <end position="180"/>
    </location>
</feature>
<dbReference type="PANTHER" id="PTHR40278">
    <property type="entry name" value="DNA UTILIZATION PROTEIN HOFN"/>
    <property type="match status" value="1"/>
</dbReference>
<feature type="transmembrane region" description="Helical" evidence="3">
    <location>
        <begin position="21"/>
        <end position="43"/>
    </location>
</feature>
<accession>A0A3B0WN50</accession>
<dbReference type="GO" id="GO:0043683">
    <property type="term" value="P:type IV pilus assembly"/>
    <property type="evidence" value="ECO:0007669"/>
    <property type="project" value="TreeGrafter"/>
</dbReference>
<keyword evidence="3" id="KW-0472">Membrane</keyword>
<dbReference type="Pfam" id="PF05137">
    <property type="entry name" value="PilN"/>
    <property type="match status" value="1"/>
</dbReference>
<keyword evidence="1" id="KW-0175">Coiled coil</keyword>
<feature type="coiled-coil region" evidence="1">
    <location>
        <begin position="54"/>
        <end position="91"/>
    </location>
</feature>
<proteinExistence type="predicted"/>
<evidence type="ECO:0000313" key="4">
    <source>
        <dbReference type="EMBL" id="VAW52067.1"/>
    </source>
</evidence>
<evidence type="ECO:0000256" key="3">
    <source>
        <dbReference type="SAM" id="Phobius"/>
    </source>
</evidence>
<evidence type="ECO:0000256" key="1">
    <source>
        <dbReference type="SAM" id="Coils"/>
    </source>
</evidence>
<organism evidence="4">
    <name type="scientific">hydrothermal vent metagenome</name>
    <dbReference type="NCBI Taxonomy" id="652676"/>
    <lineage>
        <taxon>unclassified sequences</taxon>
        <taxon>metagenomes</taxon>
        <taxon>ecological metagenomes</taxon>
    </lineage>
</organism>
<dbReference type="AlphaFoldDB" id="A0A3B0WN50"/>
<sequence>MAHINLLPWREEERQEQTRQFATITGLSLILTGAILFVVHVSFNNQIDHQNYRNRILQDEIAKLDESLKQIEKLEETKAQLLARMDVIQSLQQQRPQIVHLFDDFVRTLPEGIYLTDIKQEANQLTIKGVAESNGRVSAYMRNIDASGWMATPKLKVIETRKGTLRSSDFTLLTSQSSPKETSENKSEGDDS</sequence>
<dbReference type="GO" id="GO:0043107">
    <property type="term" value="P:type IV pilus-dependent motility"/>
    <property type="evidence" value="ECO:0007669"/>
    <property type="project" value="TreeGrafter"/>
</dbReference>
<evidence type="ECO:0000256" key="2">
    <source>
        <dbReference type="SAM" id="MobiDB-lite"/>
    </source>
</evidence>